<evidence type="ECO:0000313" key="2">
    <source>
        <dbReference type="EMBL" id="MEW9856397.1"/>
    </source>
</evidence>
<gene>
    <name evidence="2" type="ORF">ABUH87_14760</name>
</gene>
<sequence length="686" mass="76404">MMQAEGTPWWEQPYRIVQTNLRLIDAGLDPLALARQVREFGATALTFNVGGIFAFYPTELPLQARNPLLTRDLTGDMLKAARAEGLRMIGRFDLSKGTRVAYEAHPEWFVHNEAGEPQEYNGTYQACVNGGWAHDYAHRILDEALKRYDLDGVFFNMTGYQPVDYSGRYRGICHCRNCQTGFQEMFGRALPTREEFSDPAFADYLEFKKRTSRAASQKLYDTVKRLRPETGVMGNGHGSYDFMRLEIQRAVSRPAPEWPHQPGELTRWAASIGRGKPYSCASTNFLDYQWRYASETPHNHLLRLGQQIAGGAQIDYYLFGTFDQENTEPLEPVRQFMHWHARNGQHLTGTVSGAKVALYHSRAADLHAGATATGKLRTNAFRGAYRLLLEARIPFDFVSDQVMGDADIAAKLAQYDAILLPSTTCLSDAEAAVLDAFVAQGGTLIATGETGLYDEHGGKRDEFALRSLPVTRVSHAASTLETYVRIGEDELDFPHTRLLHLDGWYWHADRRDAAGCMLTLLPQPKYGPPELCFDELEPDSNPGVVSQSFGAGRTHYLPWLPEWLYFRDGLPEHRELVAQLVGAASQPPVKLLGAGPVEITLRVKDRGAGERVVHVVNYAGQRQSAYEEPPALHGLRLGIHRAAGEVRLLVDGSTLTLSGCDGEGYSWVDLPPVKYFEAVVLPAATA</sequence>
<dbReference type="SUPFAM" id="SSF52317">
    <property type="entry name" value="Class I glutamine amidotransferase-like"/>
    <property type="match status" value="1"/>
</dbReference>
<dbReference type="Gene3D" id="3.40.50.880">
    <property type="match status" value="1"/>
</dbReference>
<dbReference type="InterPro" id="IPR029062">
    <property type="entry name" value="Class_I_gatase-like"/>
</dbReference>
<dbReference type="Pfam" id="PF14871">
    <property type="entry name" value="GHL6"/>
    <property type="match status" value="1"/>
</dbReference>
<dbReference type="Gene3D" id="3.20.20.80">
    <property type="entry name" value="Glycosidases"/>
    <property type="match status" value="2"/>
</dbReference>
<evidence type="ECO:0000313" key="3">
    <source>
        <dbReference type="Proteomes" id="UP001556118"/>
    </source>
</evidence>
<keyword evidence="3" id="KW-1185">Reference proteome</keyword>
<evidence type="ECO:0000259" key="1">
    <source>
        <dbReference type="Pfam" id="PF08532"/>
    </source>
</evidence>
<comment type="caution">
    <text evidence="2">The sequence shown here is derived from an EMBL/GenBank/DDBJ whole genome shotgun (WGS) entry which is preliminary data.</text>
</comment>
<dbReference type="RefSeq" id="WP_367774844.1">
    <property type="nucleotide sequence ID" value="NZ_JBFNXR010000052.1"/>
</dbReference>
<dbReference type="EMBL" id="JBFNXR010000052">
    <property type="protein sequence ID" value="MEW9856397.1"/>
    <property type="molecule type" value="Genomic_DNA"/>
</dbReference>
<dbReference type="Pfam" id="PF08532">
    <property type="entry name" value="Glyco_hydro_42M"/>
    <property type="match status" value="1"/>
</dbReference>
<dbReference type="InterPro" id="IPR017853">
    <property type="entry name" value="GH"/>
</dbReference>
<dbReference type="InterPro" id="IPR028212">
    <property type="entry name" value="GHL6"/>
</dbReference>
<dbReference type="CDD" id="cd03143">
    <property type="entry name" value="A4_beta-galactosidase_middle_domain"/>
    <property type="match status" value="1"/>
</dbReference>
<dbReference type="SUPFAM" id="SSF51445">
    <property type="entry name" value="(Trans)glycosidases"/>
    <property type="match status" value="1"/>
</dbReference>
<name>A0ABV3RE78_9SPHN</name>
<accession>A0ABV3RE78</accession>
<dbReference type="InterPro" id="IPR013738">
    <property type="entry name" value="Beta_galactosidase_Trimer"/>
</dbReference>
<proteinExistence type="predicted"/>
<protein>
    <submittedName>
        <fullName evidence="2">Beta-galactosidase trimerization domain-containing protein</fullName>
    </submittedName>
</protein>
<feature type="domain" description="Beta-galactosidase trimerisation" evidence="1">
    <location>
        <begin position="377"/>
        <end position="457"/>
    </location>
</feature>
<organism evidence="2 3">
    <name type="scientific">Novosphingobium rhizovicinum</name>
    <dbReference type="NCBI Taxonomy" id="3228928"/>
    <lineage>
        <taxon>Bacteria</taxon>
        <taxon>Pseudomonadati</taxon>
        <taxon>Pseudomonadota</taxon>
        <taxon>Alphaproteobacteria</taxon>
        <taxon>Sphingomonadales</taxon>
        <taxon>Sphingomonadaceae</taxon>
        <taxon>Novosphingobium</taxon>
    </lineage>
</organism>
<dbReference type="Proteomes" id="UP001556118">
    <property type="component" value="Unassembled WGS sequence"/>
</dbReference>
<reference evidence="2 3" key="1">
    <citation type="submission" date="2024-06" db="EMBL/GenBank/DDBJ databases">
        <title>Novosphingobium rhizovicinus M1R2S20.</title>
        <authorList>
            <person name="Sun J.-Q."/>
        </authorList>
    </citation>
    <scope>NUCLEOTIDE SEQUENCE [LARGE SCALE GENOMIC DNA]</scope>
    <source>
        <strain evidence="2 3">M1R2S20</strain>
    </source>
</reference>